<accession>A0ABR2WVW8</accession>
<dbReference type="Gene3D" id="1.10.10.10">
    <property type="entry name" value="Winged helix-like DNA-binding domain superfamily/Winged helix DNA-binding domain"/>
    <property type="match status" value="1"/>
</dbReference>
<evidence type="ECO:0000259" key="6">
    <source>
        <dbReference type="SMART" id="SM00415"/>
    </source>
</evidence>
<dbReference type="PANTHER" id="PTHR10015">
    <property type="entry name" value="HEAT SHOCK TRANSCRIPTION FACTOR"/>
    <property type="match status" value="1"/>
</dbReference>
<keyword evidence="4" id="KW-0539">Nucleus</keyword>
<keyword evidence="7" id="KW-0346">Stress response</keyword>
<evidence type="ECO:0000256" key="4">
    <source>
        <dbReference type="ARBA" id="ARBA00023242"/>
    </source>
</evidence>
<keyword evidence="8" id="KW-1185">Reference proteome</keyword>
<protein>
    <submittedName>
        <fullName evidence="7">Heat shock transcription factor</fullName>
    </submittedName>
</protein>
<dbReference type="PRINTS" id="PR00056">
    <property type="entry name" value="HSFDOMAIN"/>
</dbReference>
<evidence type="ECO:0000256" key="5">
    <source>
        <dbReference type="RuleBase" id="RU004020"/>
    </source>
</evidence>
<dbReference type="SUPFAM" id="SSF46785">
    <property type="entry name" value="Winged helix' DNA-binding domain"/>
    <property type="match status" value="1"/>
</dbReference>
<dbReference type="Proteomes" id="UP001479436">
    <property type="component" value="Unassembled WGS sequence"/>
</dbReference>
<organism evidence="7 8">
    <name type="scientific">Basidiobolus ranarum</name>
    <dbReference type="NCBI Taxonomy" id="34480"/>
    <lineage>
        <taxon>Eukaryota</taxon>
        <taxon>Fungi</taxon>
        <taxon>Fungi incertae sedis</taxon>
        <taxon>Zoopagomycota</taxon>
        <taxon>Entomophthoromycotina</taxon>
        <taxon>Basidiobolomycetes</taxon>
        <taxon>Basidiobolales</taxon>
        <taxon>Basidiobolaceae</taxon>
        <taxon>Basidiobolus</taxon>
    </lineage>
</organism>
<sequence length="348" mass="39332">MGDNLSLDPQQGTSTPDVSLFVLKLYRILESDKYTRFIRWSASGDSFIIQDSSLFATVVLPIFFKTSVFTSFVRQLNKYDFRRISDARRGKGSMHHSASAFTHPNFRQNRLDLLHLITTQIGKSTGADSTVVSRNTLLFDSVNEALFSEFYVEDFSSDNSSLNEHIEDSPAQSKLSLQYKLCYAGMDGDTQIKYPEECLQCKKLMSERALLEQLAQRLQTNVLAKTGNHSALLLPNIRSNCLPTSTTRFQNSEILNSYPLYPSSNENTAWFMNTSLQPTECPYSLPYQSTNSQSLVEPDSSASPWLLSEPLMQESCELSPQSLPLVGESSPEVFYDWHMQHDVCTNML</sequence>
<dbReference type="Pfam" id="PF00447">
    <property type="entry name" value="HSF_DNA-bind"/>
    <property type="match status" value="1"/>
</dbReference>
<dbReference type="EMBL" id="JASJQH010000244">
    <property type="protein sequence ID" value="KAK9765624.1"/>
    <property type="molecule type" value="Genomic_DNA"/>
</dbReference>
<keyword evidence="3" id="KW-0238">DNA-binding</keyword>
<dbReference type="InterPro" id="IPR000232">
    <property type="entry name" value="HSF_DNA-bd"/>
</dbReference>
<proteinExistence type="inferred from homology"/>
<evidence type="ECO:0000256" key="1">
    <source>
        <dbReference type="ARBA" id="ARBA00004123"/>
    </source>
</evidence>
<evidence type="ECO:0000256" key="3">
    <source>
        <dbReference type="ARBA" id="ARBA00023125"/>
    </source>
</evidence>
<evidence type="ECO:0000313" key="8">
    <source>
        <dbReference type="Proteomes" id="UP001479436"/>
    </source>
</evidence>
<gene>
    <name evidence="7" type="primary">CTA8_1</name>
    <name evidence="7" type="ORF">K7432_005886</name>
</gene>
<reference evidence="7 8" key="1">
    <citation type="submission" date="2023-04" db="EMBL/GenBank/DDBJ databases">
        <title>Genome of Basidiobolus ranarum AG-B5.</title>
        <authorList>
            <person name="Stajich J.E."/>
            <person name="Carter-House D."/>
            <person name="Gryganskyi A."/>
        </authorList>
    </citation>
    <scope>NUCLEOTIDE SEQUENCE [LARGE SCALE GENOMIC DNA]</scope>
    <source>
        <strain evidence="7 8">AG-B5</strain>
    </source>
</reference>
<comment type="subcellular location">
    <subcellularLocation>
        <location evidence="1">Nucleus</location>
    </subcellularLocation>
</comment>
<comment type="similarity">
    <text evidence="2 5">Belongs to the HSF family.</text>
</comment>
<evidence type="ECO:0000313" key="7">
    <source>
        <dbReference type="EMBL" id="KAK9765624.1"/>
    </source>
</evidence>
<dbReference type="SMART" id="SM00415">
    <property type="entry name" value="HSF"/>
    <property type="match status" value="1"/>
</dbReference>
<dbReference type="PANTHER" id="PTHR10015:SF427">
    <property type="entry name" value="HEAT SHOCK FACTOR PROTEIN"/>
    <property type="match status" value="1"/>
</dbReference>
<comment type="caution">
    <text evidence="7">The sequence shown here is derived from an EMBL/GenBank/DDBJ whole genome shotgun (WGS) entry which is preliminary data.</text>
</comment>
<feature type="domain" description="HSF-type DNA-binding" evidence="6">
    <location>
        <begin position="17"/>
        <end position="120"/>
    </location>
</feature>
<evidence type="ECO:0000256" key="2">
    <source>
        <dbReference type="ARBA" id="ARBA00006403"/>
    </source>
</evidence>
<dbReference type="InterPro" id="IPR036390">
    <property type="entry name" value="WH_DNA-bd_sf"/>
</dbReference>
<name>A0ABR2WVW8_9FUNG</name>
<dbReference type="InterPro" id="IPR036388">
    <property type="entry name" value="WH-like_DNA-bd_sf"/>
</dbReference>